<dbReference type="InterPro" id="IPR036047">
    <property type="entry name" value="F-box-like_dom_sf"/>
</dbReference>
<keyword evidence="4" id="KW-1185">Reference proteome</keyword>
<accession>A0A3L6R6E3</accession>
<dbReference type="SUPFAM" id="SSF81383">
    <property type="entry name" value="F-box domain"/>
    <property type="match status" value="1"/>
</dbReference>
<dbReference type="PANTHER" id="PTHR35546:SF80">
    <property type="entry name" value="F-BOX DOMAIN CONTAINING PROTEIN EXPRESSED"/>
    <property type="match status" value="1"/>
</dbReference>
<evidence type="ECO:0000259" key="2">
    <source>
        <dbReference type="Pfam" id="PF00646"/>
    </source>
</evidence>
<dbReference type="AlphaFoldDB" id="A0A3L6R6E3"/>
<sequence>MDDGGDDRSPSPPSPAAYLPDELVLEILARLPAKSLRRFKSVSGQLLLRRVQPPRTGSPCRRRATPRGSSEPGTTPPTPRWGSTRHFHVFQLVEQEDPCYGFVEAVDIYSSGTGRWALHRSRWSGRCSIFFARQTATYLNGVLHLATIYNAVAVASVDVKGQSWKVTPAPRGVDDDGRGRVAQPQGRLLFVHDREEWVLKQRLSMVDLFGRTNSPRNREQRVAEFHPDRDSIIFYDGSRERLVSYDMKHGVMHATCSLEEQVPDKYDRRFSPYVPFYSRVSLLPSPN</sequence>
<dbReference type="EMBL" id="PQIB02000009">
    <property type="protein sequence ID" value="RLM97860.1"/>
    <property type="molecule type" value="Genomic_DNA"/>
</dbReference>
<gene>
    <name evidence="3" type="ORF">C2845_PM06G12040</name>
</gene>
<evidence type="ECO:0000313" key="4">
    <source>
        <dbReference type="Proteomes" id="UP000275267"/>
    </source>
</evidence>
<dbReference type="Pfam" id="PF00646">
    <property type="entry name" value="F-box"/>
    <property type="match status" value="1"/>
</dbReference>
<evidence type="ECO:0000313" key="3">
    <source>
        <dbReference type="EMBL" id="RLM97860.1"/>
    </source>
</evidence>
<reference evidence="4" key="1">
    <citation type="journal article" date="2019" name="Nat. Commun.">
        <title>The genome of broomcorn millet.</title>
        <authorList>
            <person name="Zou C."/>
            <person name="Miki D."/>
            <person name="Li D."/>
            <person name="Tang Q."/>
            <person name="Xiao L."/>
            <person name="Rajput S."/>
            <person name="Deng P."/>
            <person name="Jia W."/>
            <person name="Huang R."/>
            <person name="Zhang M."/>
            <person name="Sun Y."/>
            <person name="Hu J."/>
            <person name="Fu X."/>
            <person name="Schnable P.S."/>
            <person name="Li F."/>
            <person name="Zhang H."/>
            <person name="Feng B."/>
            <person name="Zhu X."/>
            <person name="Liu R."/>
            <person name="Schnable J.C."/>
            <person name="Zhu J.-K."/>
            <person name="Zhang H."/>
        </authorList>
    </citation>
    <scope>NUCLEOTIDE SEQUENCE [LARGE SCALE GENOMIC DNA]</scope>
</reference>
<dbReference type="InterPro" id="IPR001810">
    <property type="entry name" value="F-box_dom"/>
</dbReference>
<name>A0A3L6R6E3_PANMI</name>
<dbReference type="Proteomes" id="UP000275267">
    <property type="component" value="Unassembled WGS sequence"/>
</dbReference>
<feature type="domain" description="F-box" evidence="2">
    <location>
        <begin position="19"/>
        <end position="43"/>
    </location>
</feature>
<protein>
    <recommendedName>
        <fullName evidence="2">F-box domain-containing protein</fullName>
    </recommendedName>
</protein>
<evidence type="ECO:0000256" key="1">
    <source>
        <dbReference type="SAM" id="MobiDB-lite"/>
    </source>
</evidence>
<proteinExistence type="predicted"/>
<organism evidence="3 4">
    <name type="scientific">Panicum miliaceum</name>
    <name type="common">Proso millet</name>
    <name type="synonym">Broomcorn millet</name>
    <dbReference type="NCBI Taxonomy" id="4540"/>
    <lineage>
        <taxon>Eukaryota</taxon>
        <taxon>Viridiplantae</taxon>
        <taxon>Streptophyta</taxon>
        <taxon>Embryophyta</taxon>
        <taxon>Tracheophyta</taxon>
        <taxon>Spermatophyta</taxon>
        <taxon>Magnoliopsida</taxon>
        <taxon>Liliopsida</taxon>
        <taxon>Poales</taxon>
        <taxon>Poaceae</taxon>
        <taxon>PACMAD clade</taxon>
        <taxon>Panicoideae</taxon>
        <taxon>Panicodae</taxon>
        <taxon>Paniceae</taxon>
        <taxon>Panicinae</taxon>
        <taxon>Panicum</taxon>
        <taxon>Panicum sect. Panicum</taxon>
    </lineage>
</organism>
<comment type="caution">
    <text evidence="3">The sequence shown here is derived from an EMBL/GenBank/DDBJ whole genome shotgun (WGS) entry which is preliminary data.</text>
</comment>
<feature type="region of interest" description="Disordered" evidence="1">
    <location>
        <begin position="50"/>
        <end position="82"/>
    </location>
</feature>
<dbReference type="PANTHER" id="PTHR35546">
    <property type="entry name" value="F-BOX PROTEIN INTERACTION DOMAIN PROTEIN-RELATED"/>
    <property type="match status" value="1"/>
</dbReference>
<dbReference type="InterPro" id="IPR055290">
    <property type="entry name" value="At3g26010-like"/>
</dbReference>
<dbReference type="STRING" id="4540.A0A3L6R6E3"/>